<reference evidence="4" key="2">
    <citation type="submission" date="2019-01" db="EMBL/GenBank/DDBJ databases">
        <authorList>
            <person name="Graves T."/>
            <person name="Eichler E.E."/>
            <person name="Wilson R.K."/>
        </authorList>
    </citation>
    <scope>NUCLEOTIDE SEQUENCE [LARGE SCALE GENOMIC DNA]</scope>
    <source>
        <strain evidence="4">17573</strain>
    </source>
</reference>
<proteinExistence type="predicted"/>
<reference evidence="4" key="3">
    <citation type="submission" date="2025-08" db="UniProtKB">
        <authorList>
            <consortium name="Ensembl"/>
        </authorList>
    </citation>
    <scope>IDENTIFICATION</scope>
    <source>
        <strain evidence="4">17573</strain>
    </source>
</reference>
<dbReference type="GeneTree" id="ENSGT00940000153216"/>
<organism evidence="4 5">
    <name type="scientific">Macaca mulatta</name>
    <name type="common">Rhesus macaque</name>
    <dbReference type="NCBI Taxonomy" id="9544"/>
    <lineage>
        <taxon>Eukaryota</taxon>
        <taxon>Metazoa</taxon>
        <taxon>Chordata</taxon>
        <taxon>Craniata</taxon>
        <taxon>Vertebrata</taxon>
        <taxon>Euteleostomi</taxon>
        <taxon>Mammalia</taxon>
        <taxon>Eutheria</taxon>
        <taxon>Euarchontoglires</taxon>
        <taxon>Primates</taxon>
        <taxon>Haplorrhini</taxon>
        <taxon>Catarrhini</taxon>
        <taxon>Cercopithecidae</taxon>
        <taxon>Cercopithecinae</taxon>
        <taxon>Macaca</taxon>
    </lineage>
</organism>
<dbReference type="InterPro" id="IPR009003">
    <property type="entry name" value="Peptidase_S1_PA"/>
</dbReference>
<keyword evidence="5" id="KW-1185">Reference proteome</keyword>
<evidence type="ECO:0000313" key="4">
    <source>
        <dbReference type="Ensembl" id="ENSMMUP00000073273.1"/>
    </source>
</evidence>
<dbReference type="Proteomes" id="UP000006718">
    <property type="component" value="Chromosome 1"/>
</dbReference>
<dbReference type="PANTHER" id="PTHR24257:SF31">
    <property type="entry name" value="ELASTASE 3 LIKE ISOFORM X1"/>
    <property type="match status" value="1"/>
</dbReference>
<evidence type="ECO:0000256" key="2">
    <source>
        <dbReference type="ARBA" id="ARBA00022825"/>
    </source>
</evidence>
<dbReference type="AlphaFoldDB" id="A0A5F8A8I8"/>
<dbReference type="InParanoid" id="A0A5F8A8I8"/>
<dbReference type="OMA" id="RSKWEPG"/>
<keyword evidence="2" id="KW-0378">Hydrolase</keyword>
<reference evidence="4" key="4">
    <citation type="submission" date="2025-09" db="UniProtKB">
        <authorList>
            <consortium name="Ensembl"/>
        </authorList>
    </citation>
    <scope>IDENTIFICATION</scope>
    <source>
        <strain evidence="4">17573</strain>
    </source>
</reference>
<dbReference type="VEuPathDB" id="HostDB:ENSMMUG00000060541"/>
<keyword evidence="1" id="KW-0645">Protease</keyword>
<dbReference type="Gene3D" id="2.40.10.10">
    <property type="entry name" value="Trypsin-like serine proteases"/>
    <property type="match status" value="2"/>
</dbReference>
<dbReference type="Ensembl" id="ENSMMUT00000101385.1">
    <property type="protein sequence ID" value="ENSMMUP00000073273.1"/>
    <property type="gene ID" value="ENSMMUG00000060541.1"/>
</dbReference>
<dbReference type="InterPro" id="IPR050850">
    <property type="entry name" value="Peptidase_S1_Elastase_sf"/>
</dbReference>
<evidence type="ECO:0000313" key="5">
    <source>
        <dbReference type="Proteomes" id="UP000006718"/>
    </source>
</evidence>
<dbReference type="InterPro" id="IPR001254">
    <property type="entry name" value="Trypsin_dom"/>
</dbReference>
<dbReference type="GO" id="GO:0004252">
    <property type="term" value="F:serine-type endopeptidase activity"/>
    <property type="evidence" value="ECO:0007669"/>
    <property type="project" value="InterPro"/>
</dbReference>
<accession>A0A5F8A8I8</accession>
<dbReference type="InterPro" id="IPR043504">
    <property type="entry name" value="Peptidase_S1_PA_chymotrypsin"/>
</dbReference>
<name>A0A5F8A8I8_MACMU</name>
<feature type="domain" description="Peptidase S1" evidence="3">
    <location>
        <begin position="11"/>
        <end position="131"/>
    </location>
</feature>
<sequence length="134" mass="15219">PGPLPLPSNNRIYRVALGKHNLEVEDEEGSLIVDVDTIYVHEKWISLLVLNDIALIKLAEHVELSDTIQVACLPEKDSLLPNDYPCYVTGWGRLWSEYRPWQIPRAFLKEAVCHPLSLSAFTFSCLCKPCSNNR</sequence>
<dbReference type="Pfam" id="PF00089">
    <property type="entry name" value="Trypsin"/>
    <property type="match status" value="1"/>
</dbReference>
<dbReference type="SUPFAM" id="SSF50494">
    <property type="entry name" value="Trypsin-like serine proteases"/>
    <property type="match status" value="1"/>
</dbReference>
<evidence type="ECO:0000256" key="1">
    <source>
        <dbReference type="ARBA" id="ARBA00022670"/>
    </source>
</evidence>
<reference evidence="5" key="1">
    <citation type="journal article" date="2007" name="Science">
        <title>Evolutionary and biomedical insights from the rhesus macaque genome.</title>
        <authorList>
            <person name="Gibbs R.A."/>
            <person name="Rogers J."/>
            <person name="Katze M.G."/>
            <person name="Bumgarner R."/>
            <person name="Weinstock G.M."/>
            <person name="Mardis E.R."/>
            <person name="Remington K.A."/>
            <person name="Strausberg R.L."/>
            <person name="Venter J.C."/>
            <person name="Wilson R.K."/>
            <person name="Batzer M.A."/>
            <person name="Bustamante C.D."/>
            <person name="Eichler E.E."/>
            <person name="Hahn M.W."/>
            <person name="Hardison R.C."/>
            <person name="Makova K.D."/>
            <person name="Miller W."/>
            <person name="Milosavljevic A."/>
            <person name="Palermo R.E."/>
            <person name="Siepel A."/>
            <person name="Sikela J.M."/>
            <person name="Attaway T."/>
            <person name="Bell S."/>
            <person name="Bernard K.E."/>
            <person name="Buhay C.J."/>
            <person name="Chandrabose M.N."/>
            <person name="Dao M."/>
            <person name="Davis C."/>
            <person name="Delehaunty K.D."/>
            <person name="Ding Y."/>
            <person name="Dinh H.H."/>
            <person name="Dugan-Rocha S."/>
            <person name="Fulton L.A."/>
            <person name="Gabisi R.A."/>
            <person name="Garner T.T."/>
            <person name="Godfrey J."/>
            <person name="Hawes A.C."/>
            <person name="Hernandez J."/>
            <person name="Hines S."/>
            <person name="Holder M."/>
            <person name="Hume J."/>
            <person name="Jhangiani S.N."/>
            <person name="Joshi V."/>
            <person name="Khan Z.M."/>
            <person name="Kirkness E.F."/>
            <person name="Cree A."/>
            <person name="Fowler R.G."/>
            <person name="Lee S."/>
            <person name="Lewis L.R."/>
            <person name="Li Z."/>
            <person name="Liu Y.-S."/>
            <person name="Moore S.M."/>
            <person name="Muzny D."/>
            <person name="Nazareth L.V."/>
            <person name="Ngo D.N."/>
            <person name="Okwuonu G.O."/>
            <person name="Pai G."/>
            <person name="Parker D."/>
            <person name="Paul H.A."/>
            <person name="Pfannkoch C."/>
            <person name="Pohl C.S."/>
            <person name="Rogers Y.-H.C."/>
            <person name="Ruiz S.J."/>
            <person name="Sabo A."/>
            <person name="Santibanez J."/>
            <person name="Schneider B.W."/>
            <person name="Smith S.M."/>
            <person name="Sodergren E."/>
            <person name="Svatek A.F."/>
            <person name="Utterback T.R."/>
            <person name="Vattathil S."/>
            <person name="Warren W."/>
            <person name="White C.S."/>
            <person name="Chinwalla A.T."/>
            <person name="Feng Y."/>
            <person name="Halpern A.L."/>
            <person name="Hillier L.W."/>
            <person name="Huang X."/>
            <person name="Minx P."/>
            <person name="Nelson J.O."/>
            <person name="Pepin K.H."/>
            <person name="Qin X."/>
            <person name="Sutton G.G."/>
            <person name="Venter E."/>
            <person name="Walenz B.P."/>
            <person name="Wallis J.W."/>
            <person name="Worley K.C."/>
            <person name="Yang S.-P."/>
            <person name="Jones S.M."/>
            <person name="Marra M.A."/>
            <person name="Rocchi M."/>
            <person name="Schein J.E."/>
            <person name="Baertsch R."/>
            <person name="Clarke L."/>
            <person name="Csuros M."/>
            <person name="Glasscock J."/>
            <person name="Harris R.A."/>
            <person name="Havlak P."/>
            <person name="Jackson A.R."/>
            <person name="Jiang H."/>
            <person name="Liu Y."/>
            <person name="Messina D.N."/>
            <person name="Shen Y."/>
            <person name="Song H.X.-Z."/>
            <person name="Wylie T."/>
            <person name="Zhang L."/>
            <person name="Birney E."/>
            <person name="Han K."/>
            <person name="Konkel M.K."/>
            <person name="Lee J."/>
            <person name="Smit A.F.A."/>
            <person name="Ullmer B."/>
            <person name="Wang H."/>
            <person name="Xing J."/>
            <person name="Burhans R."/>
            <person name="Cheng Z."/>
            <person name="Karro J.E."/>
            <person name="Ma J."/>
            <person name="Raney B."/>
            <person name="She X."/>
            <person name="Cox M.J."/>
            <person name="Demuth J.P."/>
            <person name="Dumas L.J."/>
            <person name="Han S.-G."/>
            <person name="Hopkins J."/>
            <person name="Karimpour-Fard A."/>
            <person name="Kim Y.H."/>
            <person name="Pollack J.R."/>
            <person name="Vinar T."/>
            <person name="Addo-Quaye C."/>
            <person name="Degenhardt J."/>
            <person name="Denby A."/>
            <person name="Hubisz M.J."/>
            <person name="Indap A."/>
            <person name="Kosiol C."/>
            <person name="Lahn B.T."/>
            <person name="Lawson H.A."/>
            <person name="Marklein A."/>
            <person name="Nielsen R."/>
            <person name="Vallender E.J."/>
            <person name="Clark A.G."/>
            <person name="Ferguson B."/>
            <person name="Hernandez R.D."/>
            <person name="Hirani K."/>
            <person name="Kehrer-Sawatzki H."/>
            <person name="Kolb J."/>
            <person name="Patil S."/>
            <person name="Pu L.-L."/>
            <person name="Ren Y."/>
            <person name="Smith D.G."/>
            <person name="Wheeler D.A."/>
            <person name="Schenck I."/>
            <person name="Ball E.V."/>
            <person name="Chen R."/>
            <person name="Cooper D.N."/>
            <person name="Giardine B."/>
            <person name="Hsu F."/>
            <person name="Kent W.J."/>
            <person name="Lesk A."/>
            <person name="Nelson D.L."/>
            <person name="O'brien W.E."/>
            <person name="Pruefer K."/>
            <person name="Stenson P.D."/>
            <person name="Wallace J.C."/>
            <person name="Ke H."/>
            <person name="Liu X.-M."/>
            <person name="Wang P."/>
            <person name="Xiang A.P."/>
            <person name="Yang F."/>
            <person name="Barber G.P."/>
            <person name="Haussler D."/>
            <person name="Karolchik D."/>
            <person name="Kern A.D."/>
            <person name="Kuhn R.M."/>
            <person name="Smith K.E."/>
            <person name="Zwieg A.S."/>
        </authorList>
    </citation>
    <scope>NUCLEOTIDE SEQUENCE [LARGE SCALE GENOMIC DNA]</scope>
    <source>
        <strain evidence="5">17573</strain>
    </source>
</reference>
<dbReference type="STRING" id="9544.ENSMMUP00000073273"/>
<keyword evidence="2" id="KW-0720">Serine protease</keyword>
<dbReference type="PaxDb" id="9544-ENSMMUP00000040585"/>
<dbReference type="GO" id="GO:0006508">
    <property type="term" value="P:proteolysis"/>
    <property type="evidence" value="ECO:0007669"/>
    <property type="project" value="UniProtKB-KW"/>
</dbReference>
<dbReference type="SMART" id="SM00020">
    <property type="entry name" value="Tryp_SPc"/>
    <property type="match status" value="1"/>
</dbReference>
<protein>
    <recommendedName>
        <fullName evidence="3">Peptidase S1 domain-containing protein</fullName>
    </recommendedName>
</protein>
<dbReference type="PANTHER" id="PTHR24257">
    <property type="entry name" value="CHYMOTRYPSIN-LIKE ELASTASE FAMILY MEMBER"/>
    <property type="match status" value="1"/>
</dbReference>
<evidence type="ECO:0000259" key="3">
    <source>
        <dbReference type="SMART" id="SM00020"/>
    </source>
</evidence>